<dbReference type="RefSeq" id="WP_261971867.1">
    <property type="nucleotide sequence ID" value="NZ_CP103460.1"/>
</dbReference>
<reference evidence="1 2" key="1">
    <citation type="journal article" date="2014" name="Int. J. Syst. Evol. Microbiol.">
        <title>Complete genome sequence of Corynebacterium casei LMG S-19264T (=DSM 44701T), isolated from a smear-ripened cheese.</title>
        <authorList>
            <consortium name="US DOE Joint Genome Institute (JGI-PGF)"/>
            <person name="Walter F."/>
            <person name="Albersmeier A."/>
            <person name="Kalinowski J."/>
            <person name="Ruckert C."/>
        </authorList>
    </citation>
    <scope>NUCLEOTIDE SEQUENCE [LARGE SCALE GENOMIC DNA]</scope>
    <source>
        <strain evidence="1 2">CECT 8670</strain>
    </source>
</reference>
<evidence type="ECO:0000313" key="1">
    <source>
        <dbReference type="EMBL" id="MDN3618668.1"/>
    </source>
</evidence>
<evidence type="ECO:0000313" key="2">
    <source>
        <dbReference type="Proteomes" id="UP001228636"/>
    </source>
</evidence>
<protein>
    <submittedName>
        <fullName evidence="1">Uncharacterized protein</fullName>
    </submittedName>
</protein>
<proteinExistence type="predicted"/>
<gene>
    <name evidence="1" type="ORF">QWY81_04265</name>
</gene>
<sequence length="378" mass="43768">MIKKILIVFAFVILGGLCYYLSLTTIKKNKVKTKALHTLGVLNSEWKMKTSEKDEKFSTTFNSSTILIDGVYTSMEGPISYNRFKLNEEENELYWITKFEGMANSKYNSEKISNDFICHINLYHSDVEHFARMGLNERISRQQSDILMLTKGGLSITFPNGFGYPLYSNEKILVGTQALNLNKENEIFNVDYKFKLHYLKNKDKQLQPLYMRYVVLALPYKGEDEQTKPSINGDEKMFVRCAGPNNRMENDRGEKMTTFWKIPTGKHSFVSNVTKILSLKKEETIHFINVHVHPYATSLELRDSTANSTVFKSIITSSKEKKGIENITEFSSIKGVKLYPTHQYYLVQKVNNTSNKEIDMMASMFLYFYDEDLDKKLN</sequence>
<accession>A0AAJ1QUU4</accession>
<name>A0AAJ1QUU4_9FLAO</name>
<dbReference type="Proteomes" id="UP001228636">
    <property type="component" value="Unassembled WGS sequence"/>
</dbReference>
<organism evidence="1 2">
    <name type="scientific">Polaribacter sejongensis</name>
    <dbReference type="NCBI Taxonomy" id="985043"/>
    <lineage>
        <taxon>Bacteria</taxon>
        <taxon>Pseudomonadati</taxon>
        <taxon>Bacteroidota</taxon>
        <taxon>Flavobacteriia</taxon>
        <taxon>Flavobacteriales</taxon>
        <taxon>Flavobacteriaceae</taxon>
    </lineage>
</organism>
<comment type="caution">
    <text evidence="1">The sequence shown here is derived from an EMBL/GenBank/DDBJ whole genome shotgun (WGS) entry which is preliminary data.</text>
</comment>
<dbReference type="EMBL" id="JAUFQH010000003">
    <property type="protein sequence ID" value="MDN3618668.1"/>
    <property type="molecule type" value="Genomic_DNA"/>
</dbReference>
<dbReference type="AlphaFoldDB" id="A0AAJ1QUU4"/>